<accession>A0ABX7NBW3</accession>
<evidence type="ECO:0000313" key="3">
    <source>
        <dbReference type="EMBL" id="QSQ15097.1"/>
    </source>
</evidence>
<comment type="similarity">
    <text evidence="1 2">Belongs to the short-chain dehydrogenases/reductases (SDR) family.</text>
</comment>
<sequence>MNLDLKDKVALVTGSTAGIGLAIVEALASEGAEVIVNGRSKERVDAAIAGVRRKQPDAKLRGAAIDLGTSEGVSALLQSIPRVDILVNNLGIFEAKPFEAIADAEWMRFFDVNVMSGVRLSRHYLQGMRETNWGRIVFISSESGIQIPVEMIHYGVTKTAQIALSRGIAESLAGTSITSNCVLPGPTRTEGVEDFLKGLAKQQGVDQATVEREFFKSARPSSLLQRFAEPHEVAALVAFVCSPKSSGINGTALRVDGGVVRAIP</sequence>
<dbReference type="InterPro" id="IPR002347">
    <property type="entry name" value="SDR_fam"/>
</dbReference>
<reference evidence="3 4" key="1">
    <citation type="submission" date="2021-02" db="EMBL/GenBank/DDBJ databases">
        <title>De Novo genome assembly of isolated myxobacteria.</title>
        <authorList>
            <person name="Stevens D.C."/>
        </authorList>
    </citation>
    <scope>NUCLEOTIDE SEQUENCE [LARGE SCALE GENOMIC DNA]</scope>
    <source>
        <strain evidence="3 4">SCHIC003</strain>
    </source>
</reference>
<name>A0ABX7NBW3_9BACT</name>
<dbReference type="PRINTS" id="PR00080">
    <property type="entry name" value="SDRFAMILY"/>
</dbReference>
<dbReference type="RefSeq" id="WP_206716837.1">
    <property type="nucleotide sequence ID" value="NZ_CP071091.1"/>
</dbReference>
<dbReference type="InterPro" id="IPR050259">
    <property type="entry name" value="SDR"/>
</dbReference>
<protein>
    <submittedName>
        <fullName evidence="3">SDR family NAD(P)-dependent oxidoreductase</fullName>
    </submittedName>
</protein>
<dbReference type="PANTHER" id="PTHR42879">
    <property type="entry name" value="3-OXOACYL-(ACYL-CARRIER-PROTEIN) REDUCTASE"/>
    <property type="match status" value="1"/>
</dbReference>
<proteinExistence type="inferred from homology"/>
<evidence type="ECO:0000313" key="4">
    <source>
        <dbReference type="Proteomes" id="UP000663090"/>
    </source>
</evidence>
<keyword evidence="4" id="KW-1185">Reference proteome</keyword>
<dbReference type="Gene3D" id="3.40.50.720">
    <property type="entry name" value="NAD(P)-binding Rossmann-like Domain"/>
    <property type="match status" value="1"/>
</dbReference>
<dbReference type="Proteomes" id="UP000663090">
    <property type="component" value="Chromosome"/>
</dbReference>
<dbReference type="EMBL" id="CP071091">
    <property type="protein sequence ID" value="QSQ15097.1"/>
    <property type="molecule type" value="Genomic_DNA"/>
</dbReference>
<evidence type="ECO:0000256" key="2">
    <source>
        <dbReference type="RuleBase" id="RU000363"/>
    </source>
</evidence>
<gene>
    <name evidence="3" type="ORF">JY572_03140</name>
</gene>
<organism evidence="3 4">
    <name type="scientific">Myxococcus landrumensis</name>
    <dbReference type="NCBI Taxonomy" id="2813577"/>
    <lineage>
        <taxon>Bacteria</taxon>
        <taxon>Pseudomonadati</taxon>
        <taxon>Myxococcota</taxon>
        <taxon>Myxococcia</taxon>
        <taxon>Myxococcales</taxon>
        <taxon>Cystobacterineae</taxon>
        <taxon>Myxococcaceae</taxon>
        <taxon>Myxococcus</taxon>
    </lineage>
</organism>
<dbReference type="SUPFAM" id="SSF51735">
    <property type="entry name" value="NAD(P)-binding Rossmann-fold domains"/>
    <property type="match status" value="1"/>
</dbReference>
<dbReference type="Pfam" id="PF00106">
    <property type="entry name" value="adh_short"/>
    <property type="match status" value="1"/>
</dbReference>
<dbReference type="PRINTS" id="PR00081">
    <property type="entry name" value="GDHRDH"/>
</dbReference>
<evidence type="ECO:0000256" key="1">
    <source>
        <dbReference type="ARBA" id="ARBA00006484"/>
    </source>
</evidence>
<dbReference type="InterPro" id="IPR036291">
    <property type="entry name" value="NAD(P)-bd_dom_sf"/>
</dbReference>
<dbReference type="PANTHER" id="PTHR42879:SF2">
    <property type="entry name" value="3-OXOACYL-[ACYL-CARRIER-PROTEIN] REDUCTASE FABG"/>
    <property type="match status" value="1"/>
</dbReference>